<dbReference type="Proteomes" id="UP000095401">
    <property type="component" value="Chromosome"/>
</dbReference>
<protein>
    <submittedName>
        <fullName evidence="2">Uncharacterized protein</fullName>
    </submittedName>
</protein>
<feature type="transmembrane region" description="Helical" evidence="1">
    <location>
        <begin position="33"/>
        <end position="54"/>
    </location>
</feature>
<feature type="transmembrane region" description="Helical" evidence="1">
    <location>
        <begin position="60"/>
        <end position="84"/>
    </location>
</feature>
<keyword evidence="1" id="KW-0472">Membrane</keyword>
<organism evidence="2 3">
    <name type="scientific">Acidihalobacter yilgarnensis</name>
    <dbReference type="NCBI Taxonomy" id="2819280"/>
    <lineage>
        <taxon>Bacteria</taxon>
        <taxon>Pseudomonadati</taxon>
        <taxon>Pseudomonadota</taxon>
        <taxon>Gammaproteobacteria</taxon>
        <taxon>Chromatiales</taxon>
        <taxon>Ectothiorhodospiraceae</taxon>
        <taxon>Acidihalobacter</taxon>
    </lineage>
</organism>
<evidence type="ECO:0000313" key="3">
    <source>
        <dbReference type="Proteomes" id="UP000095401"/>
    </source>
</evidence>
<evidence type="ECO:0000256" key="1">
    <source>
        <dbReference type="SAM" id="Phobius"/>
    </source>
</evidence>
<dbReference type="RefSeq" id="WP_070078514.1">
    <property type="nucleotide sequence ID" value="NZ_CP017415.1"/>
</dbReference>
<keyword evidence="1" id="KW-1133">Transmembrane helix</keyword>
<keyword evidence="1" id="KW-0812">Transmembrane</keyword>
<proteinExistence type="predicted"/>
<accession>A0A1D8INT3</accession>
<gene>
    <name evidence="2" type="ORF">BI364_09370</name>
</gene>
<name>A0A1D8INT3_9GAMM</name>
<reference evidence="3" key="1">
    <citation type="submission" date="2016-09" db="EMBL/GenBank/DDBJ databases">
        <title>Acidihalobacter prosperus F5.</title>
        <authorList>
            <person name="Khaleque H.N."/>
            <person name="Ramsay J.P."/>
            <person name="Kaksonen A.H."/>
            <person name="Boxall N.J."/>
            <person name="Watkin E.L.J."/>
        </authorList>
    </citation>
    <scope>NUCLEOTIDE SEQUENCE [LARGE SCALE GENOMIC DNA]</scope>
    <source>
        <strain evidence="3">F5</strain>
    </source>
</reference>
<dbReference type="EMBL" id="CP017415">
    <property type="protein sequence ID" value="AOU98138.1"/>
    <property type="molecule type" value="Genomic_DNA"/>
</dbReference>
<sequence>MPEPSPTATKQSAHARLWALRHRFIRTARIRDSLLGGLVLGNWILLFDMHQHLLRASSPLLVWLVWALDYIVPTLFAYLGLLAFSD</sequence>
<keyword evidence="3" id="KW-1185">Reference proteome</keyword>
<dbReference type="AlphaFoldDB" id="A0A1D8INT3"/>
<dbReference type="KEGG" id="aprs:BI364_09370"/>
<evidence type="ECO:0000313" key="2">
    <source>
        <dbReference type="EMBL" id="AOU98138.1"/>
    </source>
</evidence>